<organism evidence="1 2">
    <name type="scientific">Pelotomaculum propionicicum</name>
    <dbReference type="NCBI Taxonomy" id="258475"/>
    <lineage>
        <taxon>Bacteria</taxon>
        <taxon>Bacillati</taxon>
        <taxon>Bacillota</taxon>
        <taxon>Clostridia</taxon>
        <taxon>Eubacteriales</taxon>
        <taxon>Desulfotomaculaceae</taxon>
        <taxon>Pelotomaculum</taxon>
    </lineage>
</organism>
<dbReference type="AlphaFoldDB" id="A0A4Y7RYF9"/>
<name>A0A4Y7RYF9_9FIRM</name>
<dbReference type="EMBL" id="QFFZ01000001">
    <property type="protein sequence ID" value="TEB13769.1"/>
    <property type="molecule type" value="Genomic_DNA"/>
</dbReference>
<proteinExistence type="predicted"/>
<evidence type="ECO:0000313" key="1">
    <source>
        <dbReference type="EMBL" id="TEB13769.1"/>
    </source>
</evidence>
<dbReference type="PANTHER" id="PTHR42827">
    <property type="entry name" value="IRON-SULFUR CLUSTER-BINDING PROTEIN-RELATED"/>
    <property type="match status" value="1"/>
</dbReference>
<comment type="caution">
    <text evidence="1">The sequence shown here is derived from an EMBL/GenBank/DDBJ whole genome shotgun (WGS) entry which is preliminary data.</text>
</comment>
<keyword evidence="2" id="KW-1185">Reference proteome</keyword>
<dbReference type="RefSeq" id="WP_134212073.1">
    <property type="nucleotide sequence ID" value="NZ_QFFZ01000001.1"/>
</dbReference>
<reference evidence="1 2" key="1">
    <citation type="journal article" date="2018" name="Environ. Microbiol.">
        <title>Novel energy conservation strategies and behaviour of Pelotomaculum schinkii driving syntrophic propionate catabolism.</title>
        <authorList>
            <person name="Hidalgo-Ahumada C.A.P."/>
            <person name="Nobu M.K."/>
            <person name="Narihiro T."/>
            <person name="Tamaki H."/>
            <person name="Liu W.T."/>
            <person name="Kamagata Y."/>
            <person name="Stams A.J.M."/>
            <person name="Imachi H."/>
            <person name="Sousa D.Z."/>
        </authorList>
    </citation>
    <scope>NUCLEOTIDE SEQUENCE [LARGE SCALE GENOMIC DNA]</scope>
    <source>
        <strain evidence="1 2">MGP</strain>
    </source>
</reference>
<dbReference type="GO" id="GO:0052693">
    <property type="term" value="F:epoxyqueuosine reductase activity"/>
    <property type="evidence" value="ECO:0007669"/>
    <property type="project" value="UniProtKB-EC"/>
</dbReference>
<dbReference type="EC" id="1.17.99.6" evidence="1"/>
<accession>A0A4Y7RYF9</accession>
<dbReference type="Proteomes" id="UP000297597">
    <property type="component" value="Unassembled WGS sequence"/>
</dbReference>
<sequence length="252" mass="27462">MKALIKDVLGRTVSENGRQGLYRGPLTGFARADDPLFSELKQAVGTSHLLPSDILAGAKSVAAFFIPFSKELVEVNKKHAYVAREWAEAYIETNRLISLCCERLAEALAAEGVKTNWQQPTHNFDPEKLISFWSHKHVAYICGLGAFGLHHMLITAAGCAGRVGSIVMDQPIDPTPRPETQYCLFHSGGKCLACVRNCPTGALTREGLNKQKCYERCLEVDAYYSDLGVCDVCGKCATGPCAVRELQPGQGV</sequence>
<dbReference type="OrthoDB" id="9784571at2"/>
<gene>
    <name evidence="1" type="primary">queG</name>
    <name evidence="1" type="ORF">Pmgp_00177</name>
</gene>
<protein>
    <submittedName>
        <fullName evidence="1">Epoxyqueuosine reductase</fullName>
        <ecNumber evidence="1">1.17.99.6</ecNumber>
    </submittedName>
</protein>
<keyword evidence="1" id="KW-0560">Oxidoreductase</keyword>
<evidence type="ECO:0000313" key="2">
    <source>
        <dbReference type="Proteomes" id="UP000297597"/>
    </source>
</evidence>
<dbReference type="PANTHER" id="PTHR42827:SF1">
    <property type="entry name" value="IRON-SULFUR CLUSTER-BINDING PROTEIN"/>
    <property type="match status" value="1"/>
</dbReference>